<dbReference type="InterPro" id="IPR014718">
    <property type="entry name" value="GH-type_carb-bd"/>
</dbReference>
<dbReference type="Gene3D" id="2.70.98.10">
    <property type="match status" value="1"/>
</dbReference>
<dbReference type="EMBL" id="CP036317">
    <property type="protein sequence ID" value="QDV20118.1"/>
    <property type="molecule type" value="Genomic_DNA"/>
</dbReference>
<dbReference type="GO" id="GO:0005975">
    <property type="term" value="P:carbohydrate metabolic process"/>
    <property type="evidence" value="ECO:0007669"/>
    <property type="project" value="InterPro"/>
</dbReference>
<dbReference type="OrthoDB" id="6183686at2"/>
<name>A0A518FUV4_9PLAN</name>
<dbReference type="InterPro" id="IPR011013">
    <property type="entry name" value="Gal_mutarotase_sf_dom"/>
</dbReference>
<evidence type="ECO:0008006" key="4">
    <source>
        <dbReference type="Google" id="ProtNLM"/>
    </source>
</evidence>
<evidence type="ECO:0000256" key="1">
    <source>
        <dbReference type="SAM" id="SignalP"/>
    </source>
</evidence>
<keyword evidence="1" id="KW-0732">Signal</keyword>
<dbReference type="SUPFAM" id="SSF74650">
    <property type="entry name" value="Galactose mutarotase-like"/>
    <property type="match status" value="1"/>
</dbReference>
<sequence precursor="true">MYHLTFCLIVISGLLSLFPGQSCAEEQRHVLTSLDGKVDCETWELNGDGWYVKKETLHGGKQEGVELITVDNGVMQIVIIPTRGMSIYEVRSKDMRLGWNSPVEGIVHPAFIDLESRGGLGWLEGFNEWMVRCGLEFAGHPGTDEFVNNTGDTATMDLTLHGKIGNIPASSVEVIVDSEPPHRIRVRGIVFEKFFYGPKLKLTAEVSVVPGADTFRIDDTITNLGSADQEFQIIYHTNFGEPLLGKGAKLYAAINKIAPMNEEAAKGIDNFATYAGPTRGYIEQVYLVEPLANPQGMTGALLQNAKGDRGASMFWSTKQLPYLTIWKNTAAVEDGYVTGIEPATGYPYNRKIERAAGRVPKLKPGETRQFTIDYGLHEDQKSVKSAIKKIETIQGKHPVEVQHKPSAAN</sequence>
<proteinExistence type="predicted"/>
<gene>
    <name evidence="2" type="ORF">Pan153_47890</name>
</gene>
<reference evidence="2 3" key="1">
    <citation type="submission" date="2019-02" db="EMBL/GenBank/DDBJ databases">
        <title>Deep-cultivation of Planctomycetes and their phenomic and genomic characterization uncovers novel biology.</title>
        <authorList>
            <person name="Wiegand S."/>
            <person name="Jogler M."/>
            <person name="Boedeker C."/>
            <person name="Pinto D."/>
            <person name="Vollmers J."/>
            <person name="Rivas-Marin E."/>
            <person name="Kohn T."/>
            <person name="Peeters S.H."/>
            <person name="Heuer A."/>
            <person name="Rast P."/>
            <person name="Oberbeckmann S."/>
            <person name="Bunk B."/>
            <person name="Jeske O."/>
            <person name="Meyerdierks A."/>
            <person name="Storesund J.E."/>
            <person name="Kallscheuer N."/>
            <person name="Luecker S."/>
            <person name="Lage O.M."/>
            <person name="Pohl T."/>
            <person name="Merkel B.J."/>
            <person name="Hornburger P."/>
            <person name="Mueller R.-W."/>
            <person name="Bruemmer F."/>
            <person name="Labrenz M."/>
            <person name="Spormann A.M."/>
            <person name="Op den Camp H."/>
            <person name="Overmann J."/>
            <person name="Amann R."/>
            <person name="Jetten M.S.M."/>
            <person name="Mascher T."/>
            <person name="Medema M.H."/>
            <person name="Devos D.P."/>
            <person name="Kaster A.-K."/>
            <person name="Ovreas L."/>
            <person name="Rohde M."/>
            <person name="Galperin M.Y."/>
            <person name="Jogler C."/>
        </authorList>
    </citation>
    <scope>NUCLEOTIDE SEQUENCE [LARGE SCALE GENOMIC DNA]</scope>
    <source>
        <strain evidence="2 3">Pan153</strain>
    </source>
</reference>
<dbReference type="GO" id="GO:0003824">
    <property type="term" value="F:catalytic activity"/>
    <property type="evidence" value="ECO:0007669"/>
    <property type="project" value="InterPro"/>
</dbReference>
<dbReference type="AlphaFoldDB" id="A0A518FUV4"/>
<feature type="signal peptide" evidence="1">
    <location>
        <begin position="1"/>
        <end position="24"/>
    </location>
</feature>
<protein>
    <recommendedName>
        <fullName evidence="4">DUF4432 domain-containing protein</fullName>
    </recommendedName>
</protein>
<feature type="chain" id="PRO_5021988676" description="DUF4432 domain-containing protein" evidence="1">
    <location>
        <begin position="25"/>
        <end position="409"/>
    </location>
</feature>
<dbReference type="RefSeq" id="WP_145458106.1">
    <property type="nucleotide sequence ID" value="NZ_CP036317.1"/>
</dbReference>
<dbReference type="InterPro" id="IPR027839">
    <property type="entry name" value="DUF4432"/>
</dbReference>
<accession>A0A518FUV4</accession>
<dbReference type="Pfam" id="PF14486">
    <property type="entry name" value="DUF4432"/>
    <property type="match status" value="1"/>
</dbReference>
<dbReference type="CDD" id="cd09023">
    <property type="entry name" value="Aldose_epim_Ec_c4013"/>
    <property type="match status" value="1"/>
</dbReference>
<dbReference type="Proteomes" id="UP000320839">
    <property type="component" value="Chromosome"/>
</dbReference>
<evidence type="ECO:0000313" key="3">
    <source>
        <dbReference type="Proteomes" id="UP000320839"/>
    </source>
</evidence>
<dbReference type="GO" id="GO:0030246">
    <property type="term" value="F:carbohydrate binding"/>
    <property type="evidence" value="ECO:0007669"/>
    <property type="project" value="InterPro"/>
</dbReference>
<evidence type="ECO:0000313" key="2">
    <source>
        <dbReference type="EMBL" id="QDV20118.1"/>
    </source>
</evidence>
<organism evidence="2 3">
    <name type="scientific">Gimesia panareensis</name>
    <dbReference type="NCBI Taxonomy" id="2527978"/>
    <lineage>
        <taxon>Bacteria</taxon>
        <taxon>Pseudomonadati</taxon>
        <taxon>Planctomycetota</taxon>
        <taxon>Planctomycetia</taxon>
        <taxon>Planctomycetales</taxon>
        <taxon>Planctomycetaceae</taxon>
        <taxon>Gimesia</taxon>
    </lineage>
</organism>